<dbReference type="SUPFAM" id="SSF56349">
    <property type="entry name" value="DNA breaking-rejoining enzymes"/>
    <property type="match status" value="1"/>
</dbReference>
<dbReference type="PANTHER" id="PTHR30349">
    <property type="entry name" value="PHAGE INTEGRASE-RELATED"/>
    <property type="match status" value="1"/>
</dbReference>
<dbReference type="GO" id="GO:0051301">
    <property type="term" value="P:cell division"/>
    <property type="evidence" value="ECO:0007669"/>
    <property type="project" value="UniProtKB-KW"/>
</dbReference>
<comment type="subcellular location">
    <subcellularLocation>
        <location evidence="1">Cytoplasm</location>
    </subcellularLocation>
</comment>
<dbReference type="InterPro" id="IPR004107">
    <property type="entry name" value="Integrase_SAM-like_N"/>
</dbReference>
<reference evidence="13" key="4">
    <citation type="submission" date="2020-10" db="EMBL/GenBank/DDBJ databases">
        <authorList>
            <person name="Bassil N.M."/>
            <person name="Lloyd J.R."/>
        </authorList>
    </citation>
    <scope>NUCLEOTIDE SEQUENCE</scope>
    <source>
        <strain evidence="13">NB2006</strain>
    </source>
</reference>
<dbReference type="NCBIfam" id="NF040815">
    <property type="entry name" value="recomb_XerA_Arch"/>
    <property type="match status" value="1"/>
</dbReference>
<accession>A0A1S2LBV1</accession>
<dbReference type="Proteomes" id="UP000180175">
    <property type="component" value="Chromosome"/>
</dbReference>
<dbReference type="Pfam" id="PF02899">
    <property type="entry name" value="Phage_int_SAM_1"/>
    <property type="match status" value="1"/>
</dbReference>
<evidence type="ECO:0000256" key="1">
    <source>
        <dbReference type="ARBA" id="ARBA00004496"/>
    </source>
</evidence>
<keyword evidence="4" id="KW-0159">Chromosome partition</keyword>
<reference evidence="13 14" key="2">
    <citation type="journal article" date="2017" name="Genome Announc.">
        <title>Draft Genome Sequences of Four Alkaliphilic Bacteria Belonging to the Anaerobacillus Genus.</title>
        <authorList>
            <person name="Bassil N.M."/>
            <person name="Lloyd J.R."/>
        </authorList>
    </citation>
    <scope>NUCLEOTIDE SEQUENCE [LARGE SCALE GENOMIC DNA]</scope>
    <source>
        <strain evidence="13 14">NB2006</strain>
    </source>
</reference>
<keyword evidence="5" id="KW-0229">DNA integration</keyword>
<evidence type="ECO:0000256" key="9">
    <source>
        <dbReference type="PROSITE-ProRule" id="PRU01248"/>
    </source>
</evidence>
<evidence type="ECO:0000259" key="10">
    <source>
        <dbReference type="PROSITE" id="PS51898"/>
    </source>
</evidence>
<dbReference type="Gene3D" id="1.10.443.10">
    <property type="entry name" value="Intergrase catalytic core"/>
    <property type="match status" value="1"/>
</dbReference>
<keyword evidence="8" id="KW-0131">Cell cycle</keyword>
<keyword evidence="2" id="KW-0963">Cytoplasm</keyword>
<evidence type="ECO:0000256" key="6">
    <source>
        <dbReference type="ARBA" id="ARBA00023125"/>
    </source>
</evidence>
<feature type="domain" description="Tyr recombinase" evidence="10">
    <location>
        <begin position="152"/>
        <end position="326"/>
    </location>
</feature>
<dbReference type="GO" id="GO:0006310">
    <property type="term" value="P:DNA recombination"/>
    <property type="evidence" value="ECO:0007669"/>
    <property type="project" value="UniProtKB-KW"/>
</dbReference>
<dbReference type="EMBL" id="CP063356">
    <property type="protein sequence ID" value="QOY37032.1"/>
    <property type="molecule type" value="Genomic_DNA"/>
</dbReference>
<organism evidence="12 14">
    <name type="scientific">Anaerobacillus isosaccharinicus</name>
    <dbReference type="NCBI Taxonomy" id="1532552"/>
    <lineage>
        <taxon>Bacteria</taxon>
        <taxon>Bacillati</taxon>
        <taxon>Bacillota</taxon>
        <taxon>Bacilli</taxon>
        <taxon>Bacillales</taxon>
        <taxon>Bacillaceae</taxon>
        <taxon>Anaerobacillus</taxon>
    </lineage>
</organism>
<dbReference type="InterPro" id="IPR050090">
    <property type="entry name" value="Tyrosine_recombinase_XerCD"/>
</dbReference>
<evidence type="ECO:0000313" key="14">
    <source>
        <dbReference type="Proteomes" id="UP000180175"/>
    </source>
</evidence>
<gene>
    <name evidence="13" type="ORF">AWH56_005145</name>
    <name evidence="12" type="ORF">AWH56_18090</name>
</gene>
<evidence type="ECO:0000256" key="3">
    <source>
        <dbReference type="ARBA" id="ARBA00022618"/>
    </source>
</evidence>
<evidence type="ECO:0000256" key="4">
    <source>
        <dbReference type="ARBA" id="ARBA00022829"/>
    </source>
</evidence>
<sequence length="331" mass="37742">MNNKTAGELLISEITGYISELVPIHVHEVKSRLSQIVVKYHVTKPESDEVHPDLLENIKLFLASKRLEGFSKNSLDSYTLDLSKFAENIKKPTVEINSADIRVYLSQFPHLKMSSVSKKLSVLKSFFGWLTAEEILLRDPTAKLKPPKQEKRMPKALSIEELEMLREACKSVRQRAFVEVMYATGCRLSEVSALNISDINFQSMSFKVFGKGSKEREVYLSFKACHHLKRYLASRTDEDQALFVTERKPYRRLSNRGIQREIKLIAQNAGIKKNVSPHVLRHTFATLTLNNGADIVAVQHLLGHSDPSTTQGYAVLSDEKKREQHKKYLVM</sequence>
<dbReference type="Pfam" id="PF00589">
    <property type="entry name" value="Phage_integrase"/>
    <property type="match status" value="1"/>
</dbReference>
<dbReference type="InterPro" id="IPR011010">
    <property type="entry name" value="DNA_brk_join_enz"/>
</dbReference>
<dbReference type="InterPro" id="IPR013762">
    <property type="entry name" value="Integrase-like_cat_sf"/>
</dbReference>
<evidence type="ECO:0000313" key="12">
    <source>
        <dbReference type="EMBL" id="OIJ09025.1"/>
    </source>
</evidence>
<evidence type="ECO:0000256" key="8">
    <source>
        <dbReference type="ARBA" id="ARBA00023306"/>
    </source>
</evidence>
<dbReference type="PROSITE" id="PS51898">
    <property type="entry name" value="TYR_RECOMBINASE"/>
    <property type="match status" value="1"/>
</dbReference>
<dbReference type="GO" id="GO:0007059">
    <property type="term" value="P:chromosome segregation"/>
    <property type="evidence" value="ECO:0007669"/>
    <property type="project" value="UniProtKB-KW"/>
</dbReference>
<keyword evidence="3" id="KW-0132">Cell division</keyword>
<evidence type="ECO:0000256" key="7">
    <source>
        <dbReference type="ARBA" id="ARBA00023172"/>
    </source>
</evidence>
<evidence type="ECO:0000313" key="13">
    <source>
        <dbReference type="EMBL" id="QOY37032.1"/>
    </source>
</evidence>
<name>A0A1S2LBV1_9BACI</name>
<dbReference type="Gene3D" id="1.10.150.130">
    <property type="match status" value="1"/>
</dbReference>
<reference evidence="12 14" key="1">
    <citation type="submission" date="2016-10" db="EMBL/GenBank/DDBJ databases">
        <title>Draft genome sequences of four alkaliphilic bacteria belonging to the Anaerobacillus genus.</title>
        <authorList>
            <person name="Bassil N.M."/>
            <person name="Lloyd J.R."/>
        </authorList>
    </citation>
    <scope>NUCLEOTIDE SEQUENCE [LARGE SCALE GENOMIC DNA]</scope>
    <source>
        <strain evidence="12 14">NB2006</strain>
    </source>
</reference>
<feature type="domain" description="Core-binding (CB)" evidence="11">
    <location>
        <begin position="52"/>
        <end position="131"/>
    </location>
</feature>
<evidence type="ECO:0000259" key="11">
    <source>
        <dbReference type="PROSITE" id="PS51900"/>
    </source>
</evidence>
<keyword evidence="14" id="KW-1185">Reference proteome</keyword>
<dbReference type="PANTHER" id="PTHR30349:SF77">
    <property type="entry name" value="TYROSINE RECOMBINASE XERC"/>
    <property type="match status" value="1"/>
</dbReference>
<evidence type="ECO:0000256" key="2">
    <source>
        <dbReference type="ARBA" id="ARBA00022490"/>
    </source>
</evidence>
<dbReference type="GO" id="GO:0003677">
    <property type="term" value="F:DNA binding"/>
    <property type="evidence" value="ECO:0007669"/>
    <property type="project" value="UniProtKB-UniRule"/>
</dbReference>
<dbReference type="PROSITE" id="PS51900">
    <property type="entry name" value="CB"/>
    <property type="match status" value="1"/>
</dbReference>
<dbReference type="RefSeq" id="WP_071318362.1">
    <property type="nucleotide sequence ID" value="NZ_CP063356.2"/>
</dbReference>
<dbReference type="InterPro" id="IPR002104">
    <property type="entry name" value="Integrase_catalytic"/>
</dbReference>
<dbReference type="GO" id="GO:0015074">
    <property type="term" value="P:DNA integration"/>
    <property type="evidence" value="ECO:0007669"/>
    <property type="project" value="UniProtKB-KW"/>
</dbReference>
<keyword evidence="7" id="KW-0233">DNA recombination</keyword>
<protein>
    <submittedName>
        <fullName evidence="12 13">Integrase</fullName>
    </submittedName>
</protein>
<dbReference type="KEGG" id="aia:AWH56_005145"/>
<dbReference type="InterPro" id="IPR010998">
    <property type="entry name" value="Integrase_recombinase_N"/>
</dbReference>
<dbReference type="AlphaFoldDB" id="A0A1S2LBV1"/>
<dbReference type="GO" id="GO:0005737">
    <property type="term" value="C:cytoplasm"/>
    <property type="evidence" value="ECO:0007669"/>
    <property type="project" value="UniProtKB-SubCell"/>
</dbReference>
<proteinExistence type="predicted"/>
<keyword evidence="6 9" id="KW-0238">DNA-binding</keyword>
<dbReference type="InterPro" id="IPR044068">
    <property type="entry name" value="CB"/>
</dbReference>
<reference evidence="13 14" key="3">
    <citation type="journal article" date="2019" name="Int. J. Syst. Evol. Microbiol.">
        <title>Anaerobacillus isosaccharinicus sp. nov., an alkaliphilic bacterium which degrades isosaccharinic acid.</title>
        <authorList>
            <person name="Bassil N.M."/>
            <person name="Lloyd J.R."/>
        </authorList>
    </citation>
    <scope>NUCLEOTIDE SEQUENCE [LARGE SCALE GENOMIC DNA]</scope>
    <source>
        <strain evidence="13 14">NB2006</strain>
    </source>
</reference>
<dbReference type="EMBL" id="LQXD01000157">
    <property type="protein sequence ID" value="OIJ09025.1"/>
    <property type="molecule type" value="Genomic_DNA"/>
</dbReference>
<dbReference type="OrthoDB" id="9801717at2"/>
<evidence type="ECO:0000256" key="5">
    <source>
        <dbReference type="ARBA" id="ARBA00022908"/>
    </source>
</evidence>